<evidence type="ECO:0000313" key="3">
    <source>
        <dbReference type="Proteomes" id="UP000734854"/>
    </source>
</evidence>
<dbReference type="EMBL" id="JACMSC010000002">
    <property type="protein sequence ID" value="KAG6533716.1"/>
    <property type="molecule type" value="Genomic_DNA"/>
</dbReference>
<evidence type="ECO:0000313" key="2">
    <source>
        <dbReference type="EMBL" id="KAG6533716.1"/>
    </source>
</evidence>
<evidence type="ECO:0000256" key="1">
    <source>
        <dbReference type="SAM" id="MobiDB-lite"/>
    </source>
</evidence>
<feature type="compositionally biased region" description="Polar residues" evidence="1">
    <location>
        <begin position="35"/>
        <end position="56"/>
    </location>
</feature>
<gene>
    <name evidence="2" type="ORF">ZIOFF_007591</name>
</gene>
<comment type="caution">
    <text evidence="2">The sequence shown here is derived from an EMBL/GenBank/DDBJ whole genome shotgun (WGS) entry which is preliminary data.</text>
</comment>
<proteinExistence type="predicted"/>
<dbReference type="Proteomes" id="UP000734854">
    <property type="component" value="Unassembled WGS sequence"/>
</dbReference>
<sequence>MKLSRIHPLMPQHWQVTWNDVGQNPFASLLGNQGGVQSRDQTPGQPGTGSNLTSELVSPNSNPVPNPWSRTEVHRLPTPHQLLEVMEDLQASLG</sequence>
<keyword evidence="3" id="KW-1185">Reference proteome</keyword>
<reference evidence="2 3" key="1">
    <citation type="submission" date="2020-08" db="EMBL/GenBank/DDBJ databases">
        <title>Plant Genome Project.</title>
        <authorList>
            <person name="Zhang R.-G."/>
        </authorList>
    </citation>
    <scope>NUCLEOTIDE SEQUENCE [LARGE SCALE GENOMIC DNA]</scope>
    <source>
        <tissue evidence="2">Rhizome</tissue>
    </source>
</reference>
<name>A0A8J5IEX6_ZINOF</name>
<feature type="region of interest" description="Disordered" evidence="1">
    <location>
        <begin position="28"/>
        <end position="72"/>
    </location>
</feature>
<organism evidence="2 3">
    <name type="scientific">Zingiber officinale</name>
    <name type="common">Ginger</name>
    <name type="synonym">Amomum zingiber</name>
    <dbReference type="NCBI Taxonomy" id="94328"/>
    <lineage>
        <taxon>Eukaryota</taxon>
        <taxon>Viridiplantae</taxon>
        <taxon>Streptophyta</taxon>
        <taxon>Embryophyta</taxon>
        <taxon>Tracheophyta</taxon>
        <taxon>Spermatophyta</taxon>
        <taxon>Magnoliopsida</taxon>
        <taxon>Liliopsida</taxon>
        <taxon>Zingiberales</taxon>
        <taxon>Zingiberaceae</taxon>
        <taxon>Zingiber</taxon>
    </lineage>
</organism>
<accession>A0A8J5IEX6</accession>
<protein>
    <submittedName>
        <fullName evidence="2">Uncharacterized protein</fullName>
    </submittedName>
</protein>
<dbReference type="AlphaFoldDB" id="A0A8J5IEX6"/>